<keyword evidence="1" id="KW-0813">Transport</keyword>
<dbReference type="EMBL" id="SNZG01000017">
    <property type="protein sequence ID" value="TDR38316.1"/>
    <property type="molecule type" value="Genomic_DNA"/>
</dbReference>
<evidence type="ECO:0000256" key="4">
    <source>
        <dbReference type="ARBA" id="ARBA00022967"/>
    </source>
</evidence>
<dbReference type="GO" id="GO:0005524">
    <property type="term" value="F:ATP binding"/>
    <property type="evidence" value="ECO:0007669"/>
    <property type="project" value="UniProtKB-KW"/>
</dbReference>
<dbReference type="Proteomes" id="UP000254330">
    <property type="component" value="Unassembled WGS sequence"/>
</dbReference>
<reference evidence="7 9" key="2">
    <citation type="submission" date="2019-03" db="EMBL/GenBank/DDBJ databases">
        <title>Genomic Encyclopedia of Type Strains, Phase IV (KMG-IV): sequencing the most valuable type-strain genomes for metagenomic binning, comparative biology and taxonomic classification.</title>
        <authorList>
            <person name="Goeker M."/>
        </authorList>
    </citation>
    <scope>NUCLEOTIDE SEQUENCE [LARGE SCALE GENOMIC DNA]</scope>
    <source>
        <strain evidence="7 9">DSM 20580</strain>
    </source>
</reference>
<evidence type="ECO:0000256" key="3">
    <source>
        <dbReference type="ARBA" id="ARBA00022840"/>
    </source>
</evidence>
<dbReference type="PANTHER" id="PTHR42794">
    <property type="entry name" value="HEMIN IMPORT ATP-BINDING PROTEIN HMUV"/>
    <property type="match status" value="1"/>
</dbReference>
<keyword evidence="2" id="KW-0547">Nucleotide-binding</keyword>
<dbReference type="InterPro" id="IPR003593">
    <property type="entry name" value="AAA+_ATPase"/>
</dbReference>
<dbReference type="Proteomes" id="UP000294641">
    <property type="component" value="Unassembled WGS sequence"/>
</dbReference>
<evidence type="ECO:0000313" key="7">
    <source>
        <dbReference type="EMBL" id="TDR38316.1"/>
    </source>
</evidence>
<dbReference type="Gene3D" id="3.40.50.300">
    <property type="entry name" value="P-loop containing nucleotide triphosphate hydrolases"/>
    <property type="match status" value="1"/>
</dbReference>
<dbReference type="EMBL" id="UGNP01000001">
    <property type="protein sequence ID" value="STX08645.1"/>
    <property type="molecule type" value="Genomic_DNA"/>
</dbReference>
<name>A0A8B4Q8B6_9BACL</name>
<keyword evidence="6" id="KW-0378">Hydrolase</keyword>
<dbReference type="AlphaFoldDB" id="A0A8B4Q8B6"/>
<dbReference type="RefSeq" id="WP_109349684.1">
    <property type="nucleotide sequence ID" value="NZ_BJUE01000012.1"/>
</dbReference>
<keyword evidence="3 6" id="KW-0067">ATP-binding</keyword>
<dbReference type="Pfam" id="PF00005">
    <property type="entry name" value="ABC_tran"/>
    <property type="match status" value="1"/>
</dbReference>
<dbReference type="InterPro" id="IPR027417">
    <property type="entry name" value="P-loop_NTPase"/>
</dbReference>
<proteinExistence type="predicted"/>
<evidence type="ECO:0000313" key="8">
    <source>
        <dbReference type="Proteomes" id="UP000254330"/>
    </source>
</evidence>
<accession>A0A8B4Q8B6</accession>
<dbReference type="Pfam" id="PF01955">
    <property type="entry name" value="CbiZ"/>
    <property type="match status" value="1"/>
</dbReference>
<dbReference type="SUPFAM" id="SSF52540">
    <property type="entry name" value="P-loop containing nucleoside triphosphate hydrolases"/>
    <property type="match status" value="1"/>
</dbReference>
<dbReference type="SMART" id="SM00382">
    <property type="entry name" value="AAA"/>
    <property type="match status" value="1"/>
</dbReference>
<comment type="caution">
    <text evidence="6">The sequence shown here is derived from an EMBL/GenBank/DDBJ whole genome shotgun (WGS) entry which is preliminary data.</text>
</comment>
<keyword evidence="9" id="KW-1185">Reference proteome</keyword>
<dbReference type="GO" id="GO:0016887">
    <property type="term" value="F:ATP hydrolysis activity"/>
    <property type="evidence" value="ECO:0007669"/>
    <property type="project" value="InterPro"/>
</dbReference>
<dbReference type="PROSITE" id="PS50893">
    <property type="entry name" value="ABC_TRANSPORTER_2"/>
    <property type="match status" value="1"/>
</dbReference>
<evidence type="ECO:0000313" key="6">
    <source>
        <dbReference type="EMBL" id="STX08645.1"/>
    </source>
</evidence>
<evidence type="ECO:0000256" key="1">
    <source>
        <dbReference type="ARBA" id="ARBA00022448"/>
    </source>
</evidence>
<organism evidence="6 8">
    <name type="scientific">Kurthia zopfii</name>
    <dbReference type="NCBI Taxonomy" id="1650"/>
    <lineage>
        <taxon>Bacteria</taxon>
        <taxon>Bacillati</taxon>
        <taxon>Bacillota</taxon>
        <taxon>Bacilli</taxon>
        <taxon>Bacillales</taxon>
        <taxon>Caryophanaceae</taxon>
        <taxon>Kurthia</taxon>
    </lineage>
</organism>
<dbReference type="PANTHER" id="PTHR42794:SF1">
    <property type="entry name" value="HEMIN IMPORT ATP-BINDING PROTEIN HMUV"/>
    <property type="match status" value="1"/>
</dbReference>
<evidence type="ECO:0000256" key="2">
    <source>
        <dbReference type="ARBA" id="ARBA00022741"/>
    </source>
</evidence>
<keyword evidence="4" id="KW-1278">Translocase</keyword>
<dbReference type="InterPro" id="IPR002808">
    <property type="entry name" value="AdoCbi_amidolase"/>
</dbReference>
<dbReference type="CDD" id="cd03214">
    <property type="entry name" value="ABC_Iron-Siderophores_B12_Hemin"/>
    <property type="match status" value="1"/>
</dbReference>
<dbReference type="InterPro" id="IPR003439">
    <property type="entry name" value="ABC_transporter-like_ATP-bd"/>
</dbReference>
<dbReference type="EC" id="3.6.3.34" evidence="6"/>
<sequence>MLKLDQVYGGYHEDHPVIKGISLTIPKGKMIGILGPNGCGKSTLLKLISGILPLQSGSVRVDDQALVSYSSRQLAQKMAVLPQLHGHSFSHTVRETVSLGRYPHQSGFFSTWSEEDEQVVKQSMRQTGVERYENEDLEFLSGGEQQRTFVAQALAQKAELLLLDEPTNHLDIEHQKQLMDMIQLEVTQHGLTVVSVFHDMNLAALYCDELILLEDGQLVAYGEPYEVLKEQQVEKVYHTEISPVLHPSVPKPQISLMPSHHQQGTHEVTAQMIRILDNYVLLQTAHPLKVISSALHNAGLGWYHTFMNRAVGDDYMCMDAHSEMEQFIQLEGFIPPMTVAMMTAVAAEHAIIRSYEDAGVSIVVMVTAGVGNAVDASKSYLREPFDEVGTINTWVIVNAILTDESFMQAMMTATEAKVKAMADEEIQDHVAQTIATGTSTDSLLIAATQCGEPQQYAGTVTKLGRLIGRGVYEATIEALQDYKRAKGLMK</sequence>
<feature type="domain" description="ABC transporter" evidence="5">
    <location>
        <begin position="2"/>
        <end position="240"/>
    </location>
</feature>
<protein>
    <submittedName>
        <fullName evidence="7">Iron complex transport system ATP-binding protein</fullName>
    </submittedName>
    <submittedName>
        <fullName evidence="6">Iron(3+)-hydroxamate import ATP-binding protein FhuC</fullName>
        <ecNumber evidence="6">3.6.3.34</ecNumber>
    </submittedName>
</protein>
<evidence type="ECO:0000259" key="5">
    <source>
        <dbReference type="PROSITE" id="PS50893"/>
    </source>
</evidence>
<dbReference type="FunFam" id="3.40.50.300:FF:000134">
    <property type="entry name" value="Iron-enterobactin ABC transporter ATP-binding protein"/>
    <property type="match status" value="1"/>
</dbReference>
<evidence type="ECO:0000313" key="9">
    <source>
        <dbReference type="Proteomes" id="UP000294641"/>
    </source>
</evidence>
<reference evidence="6 8" key="1">
    <citation type="submission" date="2018-06" db="EMBL/GenBank/DDBJ databases">
        <authorList>
            <consortium name="Pathogen Informatics"/>
            <person name="Doyle S."/>
        </authorList>
    </citation>
    <scope>NUCLEOTIDE SEQUENCE [LARGE SCALE GENOMIC DNA]</scope>
    <source>
        <strain evidence="6 8">NCTC10597</strain>
    </source>
</reference>
<gene>
    <name evidence="6" type="primary">fhuC_1</name>
    <name evidence="7" type="ORF">DFR61_11746</name>
    <name evidence="6" type="ORF">NCTC10597_00311</name>
</gene>
<dbReference type="OrthoDB" id="9787851at2"/>